<name>A0AA38MBS8_9CUCU</name>
<feature type="chain" id="PRO_5041283298" description="Chitin deacetylase" evidence="1">
    <location>
        <begin position="22"/>
        <end position="387"/>
    </location>
</feature>
<dbReference type="InterPro" id="IPR052740">
    <property type="entry name" value="CE4"/>
</dbReference>
<dbReference type="Proteomes" id="UP001168821">
    <property type="component" value="Unassembled WGS sequence"/>
</dbReference>
<dbReference type="PANTHER" id="PTHR45985">
    <property type="match status" value="1"/>
</dbReference>
<dbReference type="InterPro" id="IPR011330">
    <property type="entry name" value="Glyco_hydro/deAcase_b/a-brl"/>
</dbReference>
<gene>
    <name evidence="2" type="ORF">Zmor_016775</name>
</gene>
<dbReference type="Gene3D" id="3.20.20.370">
    <property type="entry name" value="Glycoside hydrolase/deacetylase"/>
    <property type="match status" value="1"/>
</dbReference>
<keyword evidence="3" id="KW-1185">Reference proteome</keyword>
<dbReference type="EMBL" id="JALNTZ010000005">
    <property type="protein sequence ID" value="KAJ3650693.1"/>
    <property type="molecule type" value="Genomic_DNA"/>
</dbReference>
<evidence type="ECO:0000313" key="3">
    <source>
        <dbReference type="Proteomes" id="UP001168821"/>
    </source>
</evidence>
<dbReference type="PANTHER" id="PTHR45985:SF8">
    <property type="entry name" value="CHITIN DEACETYLASE-LIKE 9, ISOFORM A"/>
    <property type="match status" value="1"/>
</dbReference>
<comment type="caution">
    <text evidence="2">The sequence shown here is derived from an EMBL/GenBank/DDBJ whole genome shotgun (WGS) entry which is preliminary data.</text>
</comment>
<keyword evidence="1" id="KW-0732">Signal</keyword>
<accession>A0AA38MBS8</accession>
<feature type="signal peptide" evidence="1">
    <location>
        <begin position="1"/>
        <end position="21"/>
    </location>
</feature>
<reference evidence="2" key="1">
    <citation type="journal article" date="2023" name="G3 (Bethesda)">
        <title>Whole genome assemblies of Zophobas morio and Tenebrio molitor.</title>
        <authorList>
            <person name="Kaur S."/>
            <person name="Stinson S.A."/>
            <person name="diCenzo G.C."/>
        </authorList>
    </citation>
    <scope>NUCLEOTIDE SEQUENCE</scope>
    <source>
        <strain evidence="2">QUZm001</strain>
    </source>
</reference>
<dbReference type="GO" id="GO:0016787">
    <property type="term" value="F:hydrolase activity"/>
    <property type="evidence" value="ECO:0007669"/>
    <property type="project" value="UniProtKB-ARBA"/>
</dbReference>
<evidence type="ECO:0000256" key="1">
    <source>
        <dbReference type="SAM" id="SignalP"/>
    </source>
</evidence>
<proteinExistence type="predicted"/>
<evidence type="ECO:0008006" key="4">
    <source>
        <dbReference type="Google" id="ProtNLM"/>
    </source>
</evidence>
<dbReference type="AlphaFoldDB" id="A0AA38MBS8"/>
<organism evidence="2 3">
    <name type="scientific">Zophobas morio</name>
    <dbReference type="NCBI Taxonomy" id="2755281"/>
    <lineage>
        <taxon>Eukaryota</taxon>
        <taxon>Metazoa</taxon>
        <taxon>Ecdysozoa</taxon>
        <taxon>Arthropoda</taxon>
        <taxon>Hexapoda</taxon>
        <taxon>Insecta</taxon>
        <taxon>Pterygota</taxon>
        <taxon>Neoptera</taxon>
        <taxon>Endopterygota</taxon>
        <taxon>Coleoptera</taxon>
        <taxon>Polyphaga</taxon>
        <taxon>Cucujiformia</taxon>
        <taxon>Tenebrionidae</taxon>
        <taxon>Zophobas</taxon>
    </lineage>
</organism>
<sequence>MKVVLVCLVGVFATLVAFTSGELAQICLPPVPFCLLENNCVCTSKKSPIPTEETPQLISLTFSESVTDDLYTNLWAPLLLGRTNPDGAPISATFFVPHEYSDYRRVHDLYANGFEIGVNSITSNYSELYWATASVDTLVQEFDGQRTIISHFATIPGEDIVGVRTPQLQLQGDVSIDAYVAAGFEYDSSWSSTSSDRYFPYTLDYLSHQECRLGTTCPIQSHPGFWVAPIIDRQRYTDRSWVDCNNLSTCYVNGTSDEIAEWLLEQIELGRSYNRAPITLIVPSDWFRMIDNSYYGFAKFLDTVGTMDDVFLVNLKQVVDWAKNPVPLSEFKTAVTTPETECYPNTCNLRTAAGEVRYLTMCVRDGGYCPDVYPWLGNPLGEIQKEA</sequence>
<dbReference type="GO" id="GO:0005975">
    <property type="term" value="P:carbohydrate metabolic process"/>
    <property type="evidence" value="ECO:0007669"/>
    <property type="project" value="InterPro"/>
</dbReference>
<evidence type="ECO:0000313" key="2">
    <source>
        <dbReference type="EMBL" id="KAJ3650693.1"/>
    </source>
</evidence>
<protein>
    <recommendedName>
        <fullName evidence="4">Chitin deacetylase</fullName>
    </recommendedName>
</protein>
<dbReference type="SUPFAM" id="SSF88713">
    <property type="entry name" value="Glycoside hydrolase/deacetylase"/>
    <property type="match status" value="1"/>
</dbReference>